<organism evidence="2 3">
    <name type="scientific">Stieleria varia</name>
    <dbReference type="NCBI Taxonomy" id="2528005"/>
    <lineage>
        <taxon>Bacteria</taxon>
        <taxon>Pseudomonadati</taxon>
        <taxon>Planctomycetota</taxon>
        <taxon>Planctomycetia</taxon>
        <taxon>Pirellulales</taxon>
        <taxon>Pirellulaceae</taxon>
        <taxon>Stieleria</taxon>
    </lineage>
</organism>
<gene>
    <name evidence="2" type="ORF">Pla52n_43070</name>
</gene>
<evidence type="ECO:0000313" key="3">
    <source>
        <dbReference type="Proteomes" id="UP000320176"/>
    </source>
</evidence>
<dbReference type="InterPro" id="IPR007403">
    <property type="entry name" value="DUF456"/>
</dbReference>
<dbReference type="Pfam" id="PF04306">
    <property type="entry name" value="DUF456"/>
    <property type="match status" value="1"/>
</dbReference>
<dbReference type="EMBL" id="SJPN01000005">
    <property type="protein sequence ID" value="TWU00937.1"/>
    <property type="molecule type" value="Genomic_DNA"/>
</dbReference>
<dbReference type="AlphaFoldDB" id="A0A5C6AN74"/>
<reference evidence="2 3" key="1">
    <citation type="submission" date="2019-02" db="EMBL/GenBank/DDBJ databases">
        <title>Deep-cultivation of Planctomycetes and their phenomic and genomic characterization uncovers novel biology.</title>
        <authorList>
            <person name="Wiegand S."/>
            <person name="Jogler M."/>
            <person name="Boedeker C."/>
            <person name="Pinto D."/>
            <person name="Vollmers J."/>
            <person name="Rivas-Marin E."/>
            <person name="Kohn T."/>
            <person name="Peeters S.H."/>
            <person name="Heuer A."/>
            <person name="Rast P."/>
            <person name="Oberbeckmann S."/>
            <person name="Bunk B."/>
            <person name="Jeske O."/>
            <person name="Meyerdierks A."/>
            <person name="Storesund J.E."/>
            <person name="Kallscheuer N."/>
            <person name="Luecker S."/>
            <person name="Lage O.M."/>
            <person name="Pohl T."/>
            <person name="Merkel B.J."/>
            <person name="Hornburger P."/>
            <person name="Mueller R.-W."/>
            <person name="Bruemmer F."/>
            <person name="Labrenz M."/>
            <person name="Spormann A.M."/>
            <person name="Op Den Camp H."/>
            <person name="Overmann J."/>
            <person name="Amann R."/>
            <person name="Jetten M.S.M."/>
            <person name="Mascher T."/>
            <person name="Medema M.H."/>
            <person name="Devos D.P."/>
            <person name="Kaster A.-K."/>
            <person name="Ovreas L."/>
            <person name="Rohde M."/>
            <person name="Galperin M.Y."/>
            <person name="Jogler C."/>
        </authorList>
    </citation>
    <scope>NUCLEOTIDE SEQUENCE [LARGE SCALE GENOMIC DNA]</scope>
    <source>
        <strain evidence="2 3">Pla52n</strain>
    </source>
</reference>
<proteinExistence type="predicted"/>
<name>A0A5C6AN74_9BACT</name>
<feature type="transmembrane region" description="Helical" evidence="1">
    <location>
        <begin position="43"/>
        <end position="59"/>
    </location>
</feature>
<accession>A0A5C6AN74</accession>
<protein>
    <recommendedName>
        <fullName evidence="4">DUF456 domain-containing protein</fullName>
    </recommendedName>
</protein>
<dbReference type="RefSeq" id="WP_146521468.1">
    <property type="nucleotide sequence ID" value="NZ_CP151726.1"/>
</dbReference>
<evidence type="ECO:0000256" key="1">
    <source>
        <dbReference type="SAM" id="Phobius"/>
    </source>
</evidence>
<evidence type="ECO:0008006" key="4">
    <source>
        <dbReference type="Google" id="ProtNLM"/>
    </source>
</evidence>
<evidence type="ECO:0000313" key="2">
    <source>
        <dbReference type="EMBL" id="TWU00937.1"/>
    </source>
</evidence>
<sequence length="194" mass="19985">MLFTQLASGWLEWLQPTGEVLLACLLLLLCTIAWLTNLIALPGNWISVLLIAVYAWAGPQDGRVSIGYGTVLACFVFALIGEIVEFVAGAYGAKSAGASKKSTLYSIIGSVIGALVGAAVGIPVPVVGPVLAALLFGGLGASAGAMYGEWSDGRRWRDNWSVGTATFVGRTIGTLGKFGAGLLMLLVAVAAVLL</sequence>
<keyword evidence="1" id="KW-1133">Transmembrane helix</keyword>
<feature type="transmembrane region" description="Helical" evidence="1">
    <location>
        <begin position="65"/>
        <end position="91"/>
    </location>
</feature>
<feature type="transmembrane region" description="Helical" evidence="1">
    <location>
        <begin position="20"/>
        <end position="36"/>
    </location>
</feature>
<feature type="transmembrane region" description="Helical" evidence="1">
    <location>
        <begin position="171"/>
        <end position="193"/>
    </location>
</feature>
<keyword evidence="1" id="KW-0812">Transmembrane</keyword>
<comment type="caution">
    <text evidence="2">The sequence shown here is derived from an EMBL/GenBank/DDBJ whole genome shotgun (WGS) entry which is preliminary data.</text>
</comment>
<keyword evidence="1" id="KW-0472">Membrane</keyword>
<feature type="transmembrane region" description="Helical" evidence="1">
    <location>
        <begin position="130"/>
        <end position="150"/>
    </location>
</feature>
<dbReference type="OrthoDB" id="282141at2"/>
<feature type="transmembrane region" description="Helical" evidence="1">
    <location>
        <begin position="103"/>
        <end position="124"/>
    </location>
</feature>
<keyword evidence="3" id="KW-1185">Reference proteome</keyword>
<dbReference type="Proteomes" id="UP000320176">
    <property type="component" value="Unassembled WGS sequence"/>
</dbReference>